<dbReference type="InterPro" id="IPR020458">
    <property type="entry name" value="Znf_DskA_TraR_CS"/>
</dbReference>
<evidence type="ECO:0000256" key="3">
    <source>
        <dbReference type="ARBA" id="ARBA00022833"/>
    </source>
</evidence>
<name>A0ABY5MD96_9HYPH</name>
<evidence type="ECO:0000313" key="7">
    <source>
        <dbReference type="Proteomes" id="UP001342418"/>
    </source>
</evidence>
<dbReference type="Pfam" id="PF01258">
    <property type="entry name" value="zf-dskA_traR"/>
    <property type="match status" value="1"/>
</dbReference>
<proteinExistence type="predicted"/>
<gene>
    <name evidence="6" type="primary">dksA_2</name>
    <name evidence="6" type="ORF">NTH_00479</name>
</gene>
<evidence type="ECO:0000259" key="5">
    <source>
        <dbReference type="Pfam" id="PF01258"/>
    </source>
</evidence>
<dbReference type="PROSITE" id="PS01102">
    <property type="entry name" value="ZF_DKSA_1"/>
    <property type="match status" value="1"/>
</dbReference>
<feature type="domain" description="Zinc finger DksA/TraR C4-type" evidence="5">
    <location>
        <begin position="75"/>
        <end position="106"/>
    </location>
</feature>
<dbReference type="EMBL" id="CP030941">
    <property type="protein sequence ID" value="UUP16039.1"/>
    <property type="molecule type" value="Genomic_DNA"/>
</dbReference>
<dbReference type="Proteomes" id="UP001342418">
    <property type="component" value="Chromosome"/>
</dbReference>
<keyword evidence="7" id="KW-1185">Reference proteome</keyword>
<evidence type="ECO:0000256" key="4">
    <source>
        <dbReference type="PROSITE-ProRule" id="PRU00510"/>
    </source>
</evidence>
<keyword evidence="1" id="KW-0479">Metal-binding</keyword>
<feature type="zinc finger region" description="dksA C4-type" evidence="4">
    <location>
        <begin position="80"/>
        <end position="104"/>
    </location>
</feature>
<keyword evidence="3" id="KW-0862">Zinc</keyword>
<sequence length="106" mass="12053">MRRFRPRIEEELAEIDRLSEENAAWSAPVELDQQSVGRVSRIDAMQMQAMSQAVQRRRAGRRQLLLQALKRMDEGEFGYCSECGEEIALGRLNVDPGVIACVRCAE</sequence>
<evidence type="ECO:0000313" key="6">
    <source>
        <dbReference type="EMBL" id="UUP16039.1"/>
    </source>
</evidence>
<dbReference type="Gene3D" id="1.20.120.910">
    <property type="entry name" value="DksA, coiled-coil domain"/>
    <property type="match status" value="1"/>
</dbReference>
<reference evidence="6 7" key="1">
    <citation type="submission" date="2018-07" db="EMBL/GenBank/DDBJ databases">
        <title>Genome sequence of Nitratireductor thuwali#1536.</title>
        <authorList>
            <person name="Michoud G."/>
            <person name="Merlino G."/>
            <person name="Sefrji F.O."/>
            <person name="Daffonchio D."/>
        </authorList>
    </citation>
    <scope>NUCLEOTIDE SEQUENCE [LARGE SCALE GENOMIC DNA]</scope>
    <source>
        <strain evidence="7">Nit1536</strain>
    </source>
</reference>
<keyword evidence="2" id="KW-0863">Zinc-finger</keyword>
<evidence type="ECO:0000256" key="2">
    <source>
        <dbReference type="ARBA" id="ARBA00022771"/>
    </source>
</evidence>
<evidence type="ECO:0000256" key="1">
    <source>
        <dbReference type="ARBA" id="ARBA00022723"/>
    </source>
</evidence>
<protein>
    <submittedName>
        <fullName evidence="6">RNA polymerase-binding transcription factor DksA</fullName>
    </submittedName>
</protein>
<dbReference type="SUPFAM" id="SSF57716">
    <property type="entry name" value="Glucocorticoid receptor-like (DNA-binding domain)"/>
    <property type="match status" value="1"/>
</dbReference>
<dbReference type="InterPro" id="IPR000962">
    <property type="entry name" value="Znf_DskA_TraR"/>
</dbReference>
<organism evidence="6 7">
    <name type="scientific">Nitratireductor thuwali</name>
    <dbReference type="NCBI Taxonomy" id="2267699"/>
    <lineage>
        <taxon>Bacteria</taxon>
        <taxon>Pseudomonadati</taxon>
        <taxon>Pseudomonadota</taxon>
        <taxon>Alphaproteobacteria</taxon>
        <taxon>Hyphomicrobiales</taxon>
        <taxon>Phyllobacteriaceae</taxon>
        <taxon>Nitratireductor</taxon>
    </lineage>
</organism>
<dbReference type="PROSITE" id="PS51128">
    <property type="entry name" value="ZF_DKSA_2"/>
    <property type="match status" value="1"/>
</dbReference>
<accession>A0ABY5MD96</accession>